<feature type="transmembrane region" description="Helical" evidence="1">
    <location>
        <begin position="222"/>
        <end position="243"/>
    </location>
</feature>
<evidence type="ECO:0000256" key="1">
    <source>
        <dbReference type="SAM" id="Phobius"/>
    </source>
</evidence>
<protein>
    <recommendedName>
        <fullName evidence="2">DUF3533 domain-containing protein</fullName>
    </recommendedName>
</protein>
<dbReference type="InterPro" id="IPR053001">
    <property type="entry name" value="MNNG_permease-like"/>
</dbReference>
<dbReference type="GO" id="GO:0016020">
    <property type="term" value="C:membrane"/>
    <property type="evidence" value="ECO:0007669"/>
    <property type="project" value="TreeGrafter"/>
</dbReference>
<dbReference type="Proteomes" id="UP001201262">
    <property type="component" value="Unassembled WGS sequence"/>
</dbReference>
<dbReference type="RefSeq" id="XP_046070316.1">
    <property type="nucleotide sequence ID" value="XM_046214223.1"/>
</dbReference>
<feature type="domain" description="DUF3533" evidence="2">
    <location>
        <begin position="34"/>
        <end position="393"/>
    </location>
</feature>
<comment type="caution">
    <text evidence="3">The sequence shown here is derived from an EMBL/GenBank/DDBJ whole genome shotgun (WGS) entry which is preliminary data.</text>
</comment>
<keyword evidence="4" id="KW-1185">Reference proteome</keyword>
<feature type="transmembrane region" description="Helical" evidence="1">
    <location>
        <begin position="327"/>
        <end position="346"/>
    </location>
</feature>
<feature type="transmembrane region" description="Helical" evidence="1">
    <location>
        <begin position="298"/>
        <end position="315"/>
    </location>
</feature>
<reference evidence="3" key="1">
    <citation type="submission" date="2021-12" db="EMBL/GenBank/DDBJ databases">
        <title>Convergent genome expansion in fungi linked to evolution of root-endophyte symbiosis.</title>
        <authorList>
            <consortium name="DOE Joint Genome Institute"/>
            <person name="Ke Y.-H."/>
            <person name="Bonito G."/>
            <person name="Liao H.-L."/>
            <person name="Looney B."/>
            <person name="Rojas-Flechas A."/>
            <person name="Nash J."/>
            <person name="Hameed K."/>
            <person name="Schadt C."/>
            <person name="Martin F."/>
            <person name="Crous P.W."/>
            <person name="Miettinen O."/>
            <person name="Magnuson J.K."/>
            <person name="Labbe J."/>
            <person name="Jacobson D."/>
            <person name="Doktycz M.J."/>
            <person name="Veneault-Fourrey C."/>
            <person name="Kuo A."/>
            <person name="Mondo S."/>
            <person name="Calhoun S."/>
            <person name="Riley R."/>
            <person name="Ohm R."/>
            <person name="LaButti K."/>
            <person name="Andreopoulos B."/>
            <person name="Pangilinan J."/>
            <person name="Nolan M."/>
            <person name="Tritt A."/>
            <person name="Clum A."/>
            <person name="Lipzen A."/>
            <person name="Daum C."/>
            <person name="Barry K."/>
            <person name="Grigoriev I.V."/>
            <person name="Vilgalys R."/>
        </authorList>
    </citation>
    <scope>NUCLEOTIDE SEQUENCE</scope>
    <source>
        <strain evidence="3">PMI_201</strain>
    </source>
</reference>
<keyword evidence="1" id="KW-0472">Membrane</keyword>
<dbReference type="AlphaFoldDB" id="A0AAD4PZ06"/>
<keyword evidence="1" id="KW-0812">Transmembrane</keyword>
<evidence type="ECO:0000313" key="3">
    <source>
        <dbReference type="EMBL" id="KAH8695174.1"/>
    </source>
</evidence>
<dbReference type="PANTHER" id="PTHR34814:SF2">
    <property type="entry name" value="DUF3533 DOMAIN-CONTAINING PROTEIN"/>
    <property type="match status" value="1"/>
</dbReference>
<dbReference type="Pfam" id="PF12051">
    <property type="entry name" value="DUF3533"/>
    <property type="match status" value="1"/>
</dbReference>
<feature type="transmembrane region" description="Helical" evidence="1">
    <location>
        <begin position="25"/>
        <end position="48"/>
    </location>
</feature>
<dbReference type="InterPro" id="IPR022703">
    <property type="entry name" value="DUF3533"/>
</dbReference>
<sequence>MNRGGVTEQQAVAPRTGPPLEATKFTVATVILAFSVLLLFLLNQIYMFGSTFQQASRSHDLQILLVNYDSNDGPIWNSLVNASRALQAATYPTIVIGNPTQYPDPASLVHSVQEDHYWGALYVHPGASDRFSAVVTGRISSYNASNSISYVWNELRYAAISLSVIQAALVELHTAAQGILQASTARTLIEQPNITQTALSAYLTPLQAVEINLSPSPQASKAFYNTVIMAMAIVQQNVFLIAFSGMSTKFGLFSQPFKFSAGLYIIVGLAYTFVGALVPTVCMWTFREGWAISGSQFVETWLVIWFAMHIYYQLIDGTLALFPLQVYSHLLVTFVFLNVTSTIFPVELSAGFYRWGQSLPAFEVLQLLFNIWSQSSVRLYQSLPILFSWWVISASWSIAGLIKRRKDAAQLL</sequence>
<organism evidence="3 4">
    <name type="scientific">Talaromyces proteolyticus</name>
    <dbReference type="NCBI Taxonomy" id="1131652"/>
    <lineage>
        <taxon>Eukaryota</taxon>
        <taxon>Fungi</taxon>
        <taxon>Dikarya</taxon>
        <taxon>Ascomycota</taxon>
        <taxon>Pezizomycotina</taxon>
        <taxon>Eurotiomycetes</taxon>
        <taxon>Eurotiomycetidae</taxon>
        <taxon>Eurotiales</taxon>
        <taxon>Trichocomaceae</taxon>
        <taxon>Talaromyces</taxon>
        <taxon>Talaromyces sect. Bacilispori</taxon>
    </lineage>
</organism>
<dbReference type="PANTHER" id="PTHR34814">
    <property type="entry name" value="NITROSOGUANIDINE RESISTANCE PROTEIN SNG1"/>
    <property type="match status" value="1"/>
</dbReference>
<dbReference type="EMBL" id="JAJTJA010000008">
    <property type="protein sequence ID" value="KAH8695174.1"/>
    <property type="molecule type" value="Genomic_DNA"/>
</dbReference>
<dbReference type="GeneID" id="70244510"/>
<keyword evidence="1" id="KW-1133">Transmembrane helix</keyword>
<evidence type="ECO:0000259" key="2">
    <source>
        <dbReference type="Pfam" id="PF12051"/>
    </source>
</evidence>
<feature type="transmembrane region" description="Helical" evidence="1">
    <location>
        <begin position="263"/>
        <end position="286"/>
    </location>
</feature>
<evidence type="ECO:0000313" key="4">
    <source>
        <dbReference type="Proteomes" id="UP001201262"/>
    </source>
</evidence>
<gene>
    <name evidence="3" type="ORF">BGW36DRAFT_360881</name>
</gene>
<name>A0AAD4PZ06_9EURO</name>
<proteinExistence type="predicted"/>
<accession>A0AAD4PZ06</accession>